<dbReference type="CDD" id="cd01448">
    <property type="entry name" value="TST_Repeat_1"/>
    <property type="match status" value="1"/>
</dbReference>
<dbReference type="InterPro" id="IPR045078">
    <property type="entry name" value="TST/MPST-like"/>
</dbReference>
<accession>A0A246HP73</accession>
<dbReference type="Proteomes" id="UP000198157">
    <property type="component" value="Unassembled WGS sequence"/>
</dbReference>
<gene>
    <name evidence="4" type="ORF">CEE60_06215</name>
</gene>
<evidence type="ECO:0000259" key="3">
    <source>
        <dbReference type="PROSITE" id="PS50206"/>
    </source>
</evidence>
<dbReference type="CDD" id="cd01449">
    <property type="entry name" value="TST_Repeat_2"/>
    <property type="match status" value="1"/>
</dbReference>
<dbReference type="InterPro" id="IPR036873">
    <property type="entry name" value="Rhodanese-like_dom_sf"/>
</dbReference>
<evidence type="ECO:0000313" key="4">
    <source>
        <dbReference type="EMBL" id="OWQ55138.1"/>
    </source>
</evidence>
<dbReference type="PANTHER" id="PTHR11364">
    <property type="entry name" value="THIOSULFATE SULFERTANSFERASE"/>
    <property type="match status" value="1"/>
</dbReference>
<dbReference type="SUPFAM" id="SSF52821">
    <property type="entry name" value="Rhodanese/Cell cycle control phosphatase"/>
    <property type="match status" value="2"/>
</dbReference>
<dbReference type="SMART" id="SM00450">
    <property type="entry name" value="RHOD"/>
    <property type="match status" value="2"/>
</dbReference>
<dbReference type="OrthoDB" id="9781034at2"/>
<dbReference type="Pfam" id="PF00581">
    <property type="entry name" value="Rhodanese"/>
    <property type="match status" value="2"/>
</dbReference>
<feature type="domain" description="Rhodanese" evidence="3">
    <location>
        <begin position="182"/>
        <end position="294"/>
    </location>
</feature>
<dbReference type="AlphaFoldDB" id="A0A246HP73"/>
<reference evidence="4 5" key="1">
    <citation type="submission" date="2017-06" db="EMBL/GenBank/DDBJ databases">
        <authorList>
            <person name="Kim H.J."/>
            <person name="Triplett B.A."/>
        </authorList>
    </citation>
    <scope>NUCLEOTIDE SEQUENCE [LARGE SCALE GENOMIC DNA]</scope>
    <source>
        <strain evidence="4 5">13146</strain>
    </source>
</reference>
<protein>
    <submittedName>
        <fullName evidence="4">Sulfurtransferase</fullName>
    </submittedName>
</protein>
<keyword evidence="2" id="KW-0677">Repeat</keyword>
<keyword evidence="1 4" id="KW-0808">Transferase</keyword>
<organism evidence="4 5">
    <name type="scientific">Stenotrophomonas maltophilia</name>
    <name type="common">Pseudomonas maltophilia</name>
    <name type="synonym">Xanthomonas maltophilia</name>
    <dbReference type="NCBI Taxonomy" id="40324"/>
    <lineage>
        <taxon>Bacteria</taxon>
        <taxon>Pseudomonadati</taxon>
        <taxon>Pseudomonadota</taxon>
        <taxon>Gammaproteobacteria</taxon>
        <taxon>Lysobacterales</taxon>
        <taxon>Lysobacteraceae</taxon>
        <taxon>Stenotrophomonas</taxon>
        <taxon>Stenotrophomonas maltophilia group</taxon>
    </lineage>
</organism>
<feature type="domain" description="Rhodanese" evidence="3">
    <location>
        <begin position="31"/>
        <end position="151"/>
    </location>
</feature>
<dbReference type="FunFam" id="3.40.250.10:FF:000035">
    <property type="entry name" value="Thiosulfate sulfurtransferase"/>
    <property type="match status" value="1"/>
</dbReference>
<dbReference type="PROSITE" id="PS50206">
    <property type="entry name" value="RHODANESE_3"/>
    <property type="match status" value="2"/>
</dbReference>
<dbReference type="Gene3D" id="3.40.250.10">
    <property type="entry name" value="Rhodanese-like domain"/>
    <property type="match status" value="2"/>
</dbReference>
<evidence type="ECO:0000256" key="1">
    <source>
        <dbReference type="ARBA" id="ARBA00022679"/>
    </source>
</evidence>
<proteinExistence type="predicted"/>
<name>A0A246HP73_STEMA</name>
<dbReference type="PANTHER" id="PTHR11364:SF27">
    <property type="entry name" value="SULFURTRANSFERASE"/>
    <property type="match status" value="1"/>
</dbReference>
<comment type="caution">
    <text evidence="4">The sequence shown here is derived from an EMBL/GenBank/DDBJ whole genome shotgun (WGS) entry which is preliminary data.</text>
</comment>
<evidence type="ECO:0000313" key="5">
    <source>
        <dbReference type="Proteomes" id="UP000198157"/>
    </source>
</evidence>
<dbReference type="InterPro" id="IPR001763">
    <property type="entry name" value="Rhodanese-like_dom"/>
</dbReference>
<evidence type="ECO:0000256" key="2">
    <source>
        <dbReference type="ARBA" id="ARBA00022737"/>
    </source>
</evidence>
<dbReference type="GO" id="GO:0004792">
    <property type="term" value="F:thiosulfate-cyanide sulfurtransferase activity"/>
    <property type="evidence" value="ECO:0007669"/>
    <property type="project" value="TreeGrafter"/>
</dbReference>
<dbReference type="EMBL" id="NIVS01000013">
    <property type="protein sequence ID" value="OWQ55138.1"/>
    <property type="molecule type" value="Genomic_DNA"/>
</dbReference>
<sequence length="296" mass="31318">MTTPLIDVATLAQALGEGAMRLMDARATASAAPALRVVDARFSLADPQSGAQLYAQGHLPGALYADLNRDLSDLRRTGHGRHPLPDSDAFAARLGEWGIGPDTAVVVYDAGDGSMAAARLWWLLRLIGHAQVRVLDGGFAAWQAAGLPVTAALPRVTPLPPYPGQFDRRQIASVEEVQARLKHAPGWLIDARAGERFRGEVEPLDPVAGHVPGAVNRPFALNVHDGRLRPAEDLRAALQPLLGTHAPDEVVLMCGSGVTACHLLLAMEAAGLDGARIYADSWSGWVSDPSRPVATG</sequence>